<dbReference type="GO" id="GO:0007155">
    <property type="term" value="P:cell adhesion"/>
    <property type="evidence" value="ECO:0007669"/>
    <property type="project" value="TreeGrafter"/>
</dbReference>
<keyword evidence="1 3" id="KW-0732">Signal</keyword>
<feature type="domain" description="FAS1" evidence="4">
    <location>
        <begin position="98"/>
        <end position="228"/>
    </location>
</feature>
<dbReference type="InterPro" id="IPR036378">
    <property type="entry name" value="FAS1_dom_sf"/>
</dbReference>
<feature type="chain" id="PRO_5039295777" description="FAS1 domain-containing protein" evidence="3">
    <location>
        <begin position="24"/>
        <end position="232"/>
    </location>
</feature>
<protein>
    <recommendedName>
        <fullName evidence="4">FAS1 domain-containing protein</fullName>
    </recommendedName>
</protein>
<evidence type="ECO:0000256" key="1">
    <source>
        <dbReference type="ARBA" id="ARBA00022729"/>
    </source>
</evidence>
<dbReference type="InterPro" id="IPR000782">
    <property type="entry name" value="FAS1_domain"/>
</dbReference>
<accession>A0A0L6CF37</accession>
<organism evidence="5 6">
    <name type="scientific">Luteipulveratus halotolerans</name>
    <dbReference type="NCBI Taxonomy" id="1631356"/>
    <lineage>
        <taxon>Bacteria</taxon>
        <taxon>Bacillati</taxon>
        <taxon>Actinomycetota</taxon>
        <taxon>Actinomycetes</taxon>
        <taxon>Micrococcales</taxon>
        <taxon>Dermacoccaceae</taxon>
        <taxon>Luteipulveratus</taxon>
    </lineage>
</organism>
<evidence type="ECO:0000313" key="6">
    <source>
        <dbReference type="Proteomes" id="UP000037397"/>
    </source>
</evidence>
<feature type="region of interest" description="Disordered" evidence="2">
    <location>
        <begin position="24"/>
        <end position="72"/>
    </location>
</feature>
<dbReference type="GO" id="GO:0031012">
    <property type="term" value="C:extracellular matrix"/>
    <property type="evidence" value="ECO:0007669"/>
    <property type="project" value="TreeGrafter"/>
</dbReference>
<dbReference type="AlphaFoldDB" id="A0A0L6CF37"/>
<dbReference type="PANTHER" id="PTHR10900:SF77">
    <property type="entry name" value="FI19380P1"/>
    <property type="match status" value="1"/>
</dbReference>
<sequence length="232" mass="22630">MKTTSRRSLAAALVLSLPLALGACGSSDDSGSGDSSAAASSAATPAASDSSMAGSSSDTAAPSSSAAGNGMDQAAAPFGPGCAAVPKSGKGSFSGMAQDPVATAASNNPALSTLVTAVKKAGLVDTLNNAKDITVLAPTNDAFDKVPKATMDKAMGDPKGLLTTVLTGHVIQGKLTPEQLAGTHKTLSGSTVKVTGSGESFTADTNAKVVCGNVQTANATVYIIDSVLLPKS</sequence>
<feature type="compositionally biased region" description="Low complexity" evidence="2">
    <location>
        <begin position="24"/>
        <end position="67"/>
    </location>
</feature>
<dbReference type="SMART" id="SM00554">
    <property type="entry name" value="FAS1"/>
    <property type="match status" value="1"/>
</dbReference>
<dbReference type="Proteomes" id="UP000037397">
    <property type="component" value="Unassembled WGS sequence"/>
</dbReference>
<comment type="caution">
    <text evidence="5">The sequence shown here is derived from an EMBL/GenBank/DDBJ whole genome shotgun (WGS) entry which is preliminary data.</text>
</comment>
<feature type="signal peptide" evidence="3">
    <location>
        <begin position="1"/>
        <end position="23"/>
    </location>
</feature>
<evidence type="ECO:0000313" key="5">
    <source>
        <dbReference type="EMBL" id="KNX36461.1"/>
    </source>
</evidence>
<dbReference type="SUPFAM" id="SSF82153">
    <property type="entry name" value="FAS1 domain"/>
    <property type="match status" value="1"/>
</dbReference>
<dbReference type="FunFam" id="2.30.180.10:FF:000019">
    <property type="entry name" value="Cell surface lipoprotein"/>
    <property type="match status" value="1"/>
</dbReference>
<dbReference type="STRING" id="1631356.VV01_03735"/>
<dbReference type="InterPro" id="IPR050904">
    <property type="entry name" value="Adhesion/Biosynth-related"/>
</dbReference>
<evidence type="ECO:0000259" key="4">
    <source>
        <dbReference type="PROSITE" id="PS50213"/>
    </source>
</evidence>
<dbReference type="PROSITE" id="PS50213">
    <property type="entry name" value="FAS1"/>
    <property type="match status" value="1"/>
</dbReference>
<dbReference type="GO" id="GO:0030198">
    <property type="term" value="P:extracellular matrix organization"/>
    <property type="evidence" value="ECO:0007669"/>
    <property type="project" value="TreeGrafter"/>
</dbReference>
<dbReference type="PATRIC" id="fig|1631356.3.peg.679"/>
<dbReference type="PROSITE" id="PS51257">
    <property type="entry name" value="PROKAR_LIPOPROTEIN"/>
    <property type="match status" value="1"/>
</dbReference>
<dbReference type="Gene3D" id="2.30.180.10">
    <property type="entry name" value="FAS1 domain"/>
    <property type="match status" value="1"/>
</dbReference>
<dbReference type="EMBL" id="LAIR01000002">
    <property type="protein sequence ID" value="KNX36461.1"/>
    <property type="molecule type" value="Genomic_DNA"/>
</dbReference>
<reference evidence="6" key="1">
    <citation type="submission" date="2015-03" db="EMBL/GenBank/DDBJ databases">
        <title>Luteipulveratus halotolerans sp. nov., a novel actinobacterium (Dermacoccaceae) from Sarawak, Malaysia.</title>
        <authorList>
            <person name="Juboi H."/>
            <person name="Basik A."/>
            <person name="Shamsul S.S."/>
            <person name="Arnold P."/>
            <person name="Schmitt E.K."/>
            <person name="Sanglier J.-J."/>
            <person name="Yeo T."/>
        </authorList>
    </citation>
    <scope>NUCLEOTIDE SEQUENCE [LARGE SCALE GENOMIC DNA]</scope>
    <source>
        <strain evidence="6">C296001</strain>
    </source>
</reference>
<evidence type="ECO:0000256" key="3">
    <source>
        <dbReference type="SAM" id="SignalP"/>
    </source>
</evidence>
<dbReference type="OrthoDB" id="9800666at2"/>
<dbReference type="RefSeq" id="WP_050668716.1">
    <property type="nucleotide sequence ID" value="NZ_LAIR01000002.1"/>
</dbReference>
<dbReference type="Pfam" id="PF02469">
    <property type="entry name" value="Fasciclin"/>
    <property type="match status" value="1"/>
</dbReference>
<proteinExistence type="predicted"/>
<gene>
    <name evidence="5" type="ORF">VV01_03735</name>
</gene>
<keyword evidence="6" id="KW-1185">Reference proteome</keyword>
<evidence type="ECO:0000256" key="2">
    <source>
        <dbReference type="SAM" id="MobiDB-lite"/>
    </source>
</evidence>
<dbReference type="GO" id="GO:0050839">
    <property type="term" value="F:cell adhesion molecule binding"/>
    <property type="evidence" value="ECO:0007669"/>
    <property type="project" value="TreeGrafter"/>
</dbReference>
<dbReference type="PANTHER" id="PTHR10900">
    <property type="entry name" value="PERIOSTIN-RELATED"/>
    <property type="match status" value="1"/>
</dbReference>
<dbReference type="GO" id="GO:0005615">
    <property type="term" value="C:extracellular space"/>
    <property type="evidence" value="ECO:0007669"/>
    <property type="project" value="TreeGrafter"/>
</dbReference>
<name>A0A0L6CF37_9MICO</name>